<evidence type="ECO:0000256" key="1">
    <source>
        <dbReference type="ARBA" id="ARBA00006432"/>
    </source>
</evidence>
<comment type="similarity">
    <text evidence="1">Belongs to the ATP-dependent AMP-binding enzyme family.</text>
</comment>
<dbReference type="CDD" id="cd04433">
    <property type="entry name" value="AFD_class_I"/>
    <property type="match status" value="1"/>
</dbReference>
<dbReference type="Gene3D" id="3.30.300.30">
    <property type="match status" value="1"/>
</dbReference>
<proteinExistence type="inferred from homology"/>
<dbReference type="InterPro" id="IPR042099">
    <property type="entry name" value="ANL_N_sf"/>
</dbReference>
<accession>A0ABW1YNA4</accession>
<comment type="caution">
    <text evidence="4">The sequence shown here is derived from an EMBL/GenBank/DDBJ whole genome shotgun (WGS) entry which is preliminary data.</text>
</comment>
<dbReference type="SUPFAM" id="SSF56801">
    <property type="entry name" value="Acetyl-CoA synthetase-like"/>
    <property type="match status" value="1"/>
</dbReference>
<organism evidence="4 5">
    <name type="scientific">Microbulbifer taiwanensis</name>
    <dbReference type="NCBI Taxonomy" id="986746"/>
    <lineage>
        <taxon>Bacteria</taxon>
        <taxon>Pseudomonadati</taxon>
        <taxon>Pseudomonadota</taxon>
        <taxon>Gammaproteobacteria</taxon>
        <taxon>Cellvibrionales</taxon>
        <taxon>Microbulbiferaceae</taxon>
        <taxon>Microbulbifer</taxon>
    </lineage>
</organism>
<dbReference type="PANTHER" id="PTHR43201:SF5">
    <property type="entry name" value="MEDIUM-CHAIN ACYL-COA LIGASE ACSF2, MITOCHONDRIAL"/>
    <property type="match status" value="1"/>
</dbReference>
<reference evidence="5" key="1">
    <citation type="journal article" date="2019" name="Int. J. Syst. Evol. Microbiol.">
        <title>The Global Catalogue of Microorganisms (GCM) 10K type strain sequencing project: providing services to taxonomists for standard genome sequencing and annotation.</title>
        <authorList>
            <consortium name="The Broad Institute Genomics Platform"/>
            <consortium name="The Broad Institute Genome Sequencing Center for Infectious Disease"/>
            <person name="Wu L."/>
            <person name="Ma J."/>
        </authorList>
    </citation>
    <scope>NUCLEOTIDE SEQUENCE [LARGE SCALE GENOMIC DNA]</scope>
    <source>
        <strain evidence="5">CGMCC 1.13718</strain>
    </source>
</reference>
<dbReference type="InterPro" id="IPR020845">
    <property type="entry name" value="AMP-binding_CS"/>
</dbReference>
<dbReference type="Gene3D" id="3.40.50.12780">
    <property type="entry name" value="N-terminal domain of ligase-like"/>
    <property type="match status" value="1"/>
</dbReference>
<dbReference type="PROSITE" id="PS00455">
    <property type="entry name" value="AMP_BINDING"/>
    <property type="match status" value="1"/>
</dbReference>
<sequence>MSYAIATAVTLLFAYLLFIAARLGYFGRLSLLASWDDRVDRALEFAARRHGDRELVELAQPLAWTGEQHWSAPLILETAKKLSSCWHHLGVGEGDRVAIYKANQFDYFLFSVAALRIGAIAVPINVNVAAETAAGYMQRLGVRLLVSDGGGWQKLAALDEGQLPDCLSQVILTDTPQHAAGARVHSLAALLNEPLPAAPERRRGGEDPLYIVHTSGTTGVPKGVILKQEGIAQSLRSIVLFNPVSTRDLACFALPLNHQVSHLYLHGVLLMGVRCIVDGELSAPALVRQLRERKPSVFFGFPITYTRLLEAGVTEQPLDSVRIWGTTADASHEVQQRALIPHGSFFTRLGIPVKGSLFVDGLGSSEVGIAALLRIATPWTRHFGRRVGRRTPLGPEIKIADADGTPVAKGEVGRLMIKGKSMFGGYWNAHDVFYSATRDGWWFTGDMMREADDGELLHLDREVDVIHTARGPMYTLPLEEIVLKQDGVLDTCVFGVRPDADGPEVPAAVVAPRARARIPDAETLRRTLNTLLPEGHQLVHLWLIDWADFPIGATGKTLKRRLREDYNALLQLQRDSNPEAAPCEASALQPA</sequence>
<feature type="domain" description="AMP-dependent synthetase/ligase" evidence="3">
    <location>
        <begin position="46"/>
        <end position="427"/>
    </location>
</feature>
<dbReference type="Pfam" id="PF00501">
    <property type="entry name" value="AMP-binding"/>
    <property type="match status" value="1"/>
</dbReference>
<evidence type="ECO:0000259" key="3">
    <source>
        <dbReference type="Pfam" id="PF00501"/>
    </source>
</evidence>
<keyword evidence="5" id="KW-1185">Reference proteome</keyword>
<dbReference type="InterPro" id="IPR045851">
    <property type="entry name" value="AMP-bd_C_sf"/>
</dbReference>
<evidence type="ECO:0000256" key="2">
    <source>
        <dbReference type="ARBA" id="ARBA00022598"/>
    </source>
</evidence>
<name>A0ABW1YNA4_9GAMM</name>
<dbReference type="EMBL" id="JBHSVR010000001">
    <property type="protein sequence ID" value="MFC6634231.1"/>
    <property type="molecule type" value="Genomic_DNA"/>
</dbReference>
<evidence type="ECO:0000313" key="5">
    <source>
        <dbReference type="Proteomes" id="UP001596425"/>
    </source>
</evidence>
<evidence type="ECO:0000313" key="4">
    <source>
        <dbReference type="EMBL" id="MFC6634231.1"/>
    </source>
</evidence>
<dbReference type="InterPro" id="IPR000873">
    <property type="entry name" value="AMP-dep_synth/lig_dom"/>
</dbReference>
<dbReference type="RefSeq" id="WP_377516630.1">
    <property type="nucleotide sequence ID" value="NZ_JBHSVR010000001.1"/>
</dbReference>
<keyword evidence="2" id="KW-0436">Ligase</keyword>
<dbReference type="PANTHER" id="PTHR43201">
    <property type="entry name" value="ACYL-COA SYNTHETASE"/>
    <property type="match status" value="1"/>
</dbReference>
<gene>
    <name evidence="4" type="ORF">ACFQBM_13105</name>
</gene>
<dbReference type="Proteomes" id="UP001596425">
    <property type="component" value="Unassembled WGS sequence"/>
</dbReference>
<protein>
    <submittedName>
        <fullName evidence="4">AMP-binding protein</fullName>
    </submittedName>
</protein>